<protein>
    <submittedName>
        <fullName evidence="2">Uncharacterized protein DUF4397</fullName>
    </submittedName>
</protein>
<keyword evidence="3" id="KW-1185">Reference proteome</keyword>
<feature type="domain" description="DUF4397" evidence="1">
    <location>
        <begin position="34"/>
        <end position="191"/>
    </location>
</feature>
<dbReference type="EMBL" id="QAOQ01000003">
    <property type="protein sequence ID" value="PTQ98172.1"/>
    <property type="molecule type" value="Genomic_DNA"/>
</dbReference>
<evidence type="ECO:0000313" key="2">
    <source>
        <dbReference type="EMBL" id="PTQ98172.1"/>
    </source>
</evidence>
<gene>
    <name evidence="2" type="ORF">C8P68_103332</name>
</gene>
<dbReference type="PROSITE" id="PS51257">
    <property type="entry name" value="PROKAR_LIPOPROTEIN"/>
    <property type="match status" value="1"/>
</dbReference>
<accession>A0A2T5JBD2</accession>
<proteinExistence type="predicted"/>
<dbReference type="AlphaFoldDB" id="A0A2T5JBD2"/>
<dbReference type="InterPro" id="IPR025510">
    <property type="entry name" value="DUF4397"/>
</dbReference>
<dbReference type="OrthoDB" id="9792011at2"/>
<comment type="caution">
    <text evidence="2">The sequence shown here is derived from an EMBL/GenBank/DDBJ whole genome shotgun (WGS) entry which is preliminary data.</text>
</comment>
<evidence type="ECO:0000313" key="3">
    <source>
        <dbReference type="Proteomes" id="UP000244168"/>
    </source>
</evidence>
<organism evidence="2 3">
    <name type="scientific">Mucilaginibacter yixingensis</name>
    <dbReference type="NCBI Taxonomy" id="1295612"/>
    <lineage>
        <taxon>Bacteria</taxon>
        <taxon>Pseudomonadati</taxon>
        <taxon>Bacteroidota</taxon>
        <taxon>Sphingobacteriia</taxon>
        <taxon>Sphingobacteriales</taxon>
        <taxon>Sphingobacteriaceae</taxon>
        <taxon>Mucilaginibacter</taxon>
    </lineage>
</organism>
<reference evidence="2 3" key="1">
    <citation type="submission" date="2018-04" db="EMBL/GenBank/DDBJ databases">
        <title>Genomic Encyclopedia of Archaeal and Bacterial Type Strains, Phase II (KMG-II): from individual species to whole genera.</title>
        <authorList>
            <person name="Goeker M."/>
        </authorList>
    </citation>
    <scope>NUCLEOTIDE SEQUENCE [LARGE SCALE GENOMIC DNA]</scope>
    <source>
        <strain evidence="2 3">DSM 26809</strain>
    </source>
</reference>
<evidence type="ECO:0000259" key="1">
    <source>
        <dbReference type="Pfam" id="PF14344"/>
    </source>
</evidence>
<dbReference type="Proteomes" id="UP000244168">
    <property type="component" value="Unassembled WGS sequence"/>
</dbReference>
<dbReference type="RefSeq" id="WP_107828353.1">
    <property type="nucleotide sequence ID" value="NZ_CP160205.1"/>
</dbReference>
<sequence length="314" mass="32353">MKTSTYIYFGLLLTVMAGCKKGTITQVGDPAGGALIKFVHAAPGSPAIDGFVNNTKITPLTNVSVTDNQVATSIATGISYSYLGSATTYLGLFPSSNYAAVPAGSTVIKVVVSTPVPALKSPQTSAVGTNTSVTQSTTSGSAYSVFAIGLPGSATAPLGIKVVEDKFPAAESGKAYVRFAHLIPNGGAVDVKAFHTPTGVTKVDTAATNTNVAYGTVTDFVAVNVNPTSTTNYTFQMFLTGTTTKLGPISGAVPLAPGRYYTILARGLAADYPVPGTSITLKATARPTLPVTDPNTKLPEIYFNPISVVYYTNK</sequence>
<name>A0A2T5JBD2_9SPHI</name>
<dbReference type="Pfam" id="PF14344">
    <property type="entry name" value="DUF4397"/>
    <property type="match status" value="1"/>
</dbReference>